<dbReference type="PIRSF" id="PIRSF016184">
    <property type="entry name" value="PhzC_PhzF"/>
    <property type="match status" value="1"/>
</dbReference>
<accession>A0A562UXL3</accession>
<dbReference type="PANTHER" id="PTHR13774:SF32">
    <property type="entry name" value="ANTISENSE-ENHANCING SEQUENCE 1"/>
    <property type="match status" value="1"/>
</dbReference>
<protein>
    <submittedName>
        <fullName evidence="3">PhzF family phenazine biosynthesis protein</fullName>
    </submittedName>
</protein>
<dbReference type="Pfam" id="PF02567">
    <property type="entry name" value="PhzC-PhzF"/>
    <property type="match status" value="1"/>
</dbReference>
<evidence type="ECO:0000313" key="3">
    <source>
        <dbReference type="EMBL" id="TWJ10323.1"/>
    </source>
</evidence>
<name>A0A562UXL3_9SPHN</name>
<dbReference type="STRING" id="476157.GCA_001663155_01369"/>
<dbReference type="GO" id="GO:0016853">
    <property type="term" value="F:isomerase activity"/>
    <property type="evidence" value="ECO:0007669"/>
    <property type="project" value="TreeGrafter"/>
</dbReference>
<dbReference type="Proteomes" id="UP000320547">
    <property type="component" value="Unassembled WGS sequence"/>
</dbReference>
<evidence type="ECO:0000313" key="4">
    <source>
        <dbReference type="Proteomes" id="UP000320547"/>
    </source>
</evidence>
<comment type="caution">
    <text evidence="3">The sequence shown here is derived from an EMBL/GenBank/DDBJ whole genome shotgun (WGS) entry which is preliminary data.</text>
</comment>
<reference evidence="3 4" key="1">
    <citation type="submission" date="2019-07" db="EMBL/GenBank/DDBJ databases">
        <title>Genomic Encyclopedia of Archaeal and Bacterial Type Strains, Phase II (KMG-II): from individual species to whole genera.</title>
        <authorList>
            <person name="Goeker M."/>
        </authorList>
    </citation>
    <scope>NUCLEOTIDE SEQUENCE [LARGE SCALE GENOMIC DNA]</scope>
    <source>
        <strain evidence="3 4">ATCC BAA-2084</strain>
    </source>
</reference>
<keyword evidence="4" id="KW-1185">Reference proteome</keyword>
<dbReference type="InterPro" id="IPR003719">
    <property type="entry name" value="Phenazine_PhzF-like"/>
</dbReference>
<comment type="similarity">
    <text evidence="1">Belongs to the PhzF family.</text>
</comment>
<dbReference type="PANTHER" id="PTHR13774">
    <property type="entry name" value="PHENAZINE BIOSYNTHESIS PROTEIN"/>
    <property type="match status" value="1"/>
</dbReference>
<dbReference type="OrthoDB" id="9788221at2"/>
<feature type="active site" evidence="2">
    <location>
        <position position="44"/>
    </location>
</feature>
<gene>
    <name evidence="3" type="ORF">JN10_1986</name>
</gene>
<proteinExistence type="inferred from homology"/>
<dbReference type="NCBIfam" id="TIGR00654">
    <property type="entry name" value="PhzF_family"/>
    <property type="match status" value="1"/>
</dbReference>
<dbReference type="GO" id="GO:0005737">
    <property type="term" value="C:cytoplasm"/>
    <property type="evidence" value="ECO:0007669"/>
    <property type="project" value="TreeGrafter"/>
</dbReference>
<organism evidence="3 4">
    <name type="scientific">Altererythrobacter ishigakiensis</name>
    <dbReference type="NCBI Taxonomy" id="476157"/>
    <lineage>
        <taxon>Bacteria</taxon>
        <taxon>Pseudomonadati</taxon>
        <taxon>Pseudomonadota</taxon>
        <taxon>Alphaproteobacteria</taxon>
        <taxon>Sphingomonadales</taxon>
        <taxon>Erythrobacteraceae</taxon>
        <taxon>Altererythrobacter</taxon>
    </lineage>
</organism>
<dbReference type="Gene3D" id="3.10.310.10">
    <property type="entry name" value="Diaminopimelate Epimerase, Chain A, domain 1"/>
    <property type="match status" value="2"/>
</dbReference>
<dbReference type="EMBL" id="VLLK01000001">
    <property type="protein sequence ID" value="TWJ10323.1"/>
    <property type="molecule type" value="Genomic_DNA"/>
</dbReference>
<dbReference type="RefSeq" id="WP_067599015.1">
    <property type="nucleotide sequence ID" value="NZ_CP015963.1"/>
</dbReference>
<dbReference type="AlphaFoldDB" id="A0A562UXL3"/>
<evidence type="ECO:0000256" key="1">
    <source>
        <dbReference type="ARBA" id="ARBA00008270"/>
    </source>
</evidence>
<evidence type="ECO:0000256" key="2">
    <source>
        <dbReference type="PIRSR" id="PIRSR016184-1"/>
    </source>
</evidence>
<dbReference type="SUPFAM" id="SSF54506">
    <property type="entry name" value="Diaminopimelate epimerase-like"/>
    <property type="match status" value="1"/>
</dbReference>
<sequence>MKIDLVDVFGSGPLSGNPLAVVHGADSLTTDQMLALTQWLGFSETTFLLPPSDPAADYRVRIFYPAGELPFAGHPTLGSCHAWLEAGGEPQHDGVVMQECGVGLVEVRQDGAQLAFKAPPLTKQGDLTAEERENAIMLTGVDPSAVVEAVHVQNGPGWQLLRLASAADVLAADPVAKAAQGTDIGLAGPSEAGAETDWELRAFFSDAIGRFVEDPVTGSFNAGVAIHLFATGLANGSYRAAQGRKVGANGLVHCRQDNAGDVWIGGTCSTVSSGGIVQPNL</sequence>